<dbReference type="Pfam" id="PF10756">
    <property type="entry name" value="bPH_6"/>
    <property type="match status" value="1"/>
</dbReference>
<keyword evidence="1" id="KW-0472">Membrane</keyword>
<dbReference type="EMBL" id="JACCFM010000001">
    <property type="protein sequence ID" value="NYJ19793.1"/>
    <property type="molecule type" value="Genomic_DNA"/>
</dbReference>
<accession>A0A7Z0J6C6</accession>
<evidence type="ECO:0000256" key="1">
    <source>
        <dbReference type="SAM" id="Phobius"/>
    </source>
</evidence>
<dbReference type="InterPro" id="IPR019692">
    <property type="entry name" value="CFP-6_PH"/>
</dbReference>
<feature type="transmembrane region" description="Helical" evidence="1">
    <location>
        <begin position="25"/>
        <end position="43"/>
    </location>
</feature>
<evidence type="ECO:0000313" key="3">
    <source>
        <dbReference type="EMBL" id="NYJ19793.1"/>
    </source>
</evidence>
<keyword evidence="4" id="KW-1185">Reference proteome</keyword>
<proteinExistence type="predicted"/>
<dbReference type="RefSeq" id="WP_179578491.1">
    <property type="nucleotide sequence ID" value="NZ_JACCFM010000001.1"/>
</dbReference>
<keyword evidence="1" id="KW-0812">Transmembrane</keyword>
<dbReference type="Proteomes" id="UP000537260">
    <property type="component" value="Unassembled WGS sequence"/>
</dbReference>
<keyword evidence="1" id="KW-1133">Transmembrane helix</keyword>
<protein>
    <recommendedName>
        <fullName evidence="2">Low molecular weight protein antigen 6 PH domain-containing protein</fullName>
    </recommendedName>
</protein>
<feature type="transmembrane region" description="Helical" evidence="1">
    <location>
        <begin position="194"/>
        <end position="213"/>
    </location>
</feature>
<comment type="caution">
    <text evidence="3">The sequence shown here is derived from an EMBL/GenBank/DDBJ whole genome shotgun (WGS) entry which is preliminary data.</text>
</comment>
<name>A0A7Z0J6C6_9MICO</name>
<feature type="domain" description="Low molecular weight protein antigen 6 PH" evidence="2">
    <location>
        <begin position="73"/>
        <end position="121"/>
    </location>
</feature>
<sequence>MHSRHPLRPAPPVDRVCVTSRFNRVLALVVWALAALIVAGLAVATPDTWLVSVIPAAWVSVLAWVALWQPNICVDNDGVELRNVFQTVAVPWPALIHVDTKYALTLYTPGHSYSAWAAPAPGHMTSVRAARHDAHSAGGTHPHSDGGMRPGDLLGTDSGQAAHVVRRRWAELQGRNAIEVGVAERTPVVVSVHWYTLTAVVLLSAGSLAVALLT</sequence>
<organism evidence="3 4">
    <name type="scientific">Glaciibacter psychrotolerans</name>
    <dbReference type="NCBI Taxonomy" id="670054"/>
    <lineage>
        <taxon>Bacteria</taxon>
        <taxon>Bacillati</taxon>
        <taxon>Actinomycetota</taxon>
        <taxon>Actinomycetes</taxon>
        <taxon>Micrococcales</taxon>
        <taxon>Microbacteriaceae</taxon>
        <taxon>Glaciibacter</taxon>
    </lineage>
</organism>
<feature type="transmembrane region" description="Helical" evidence="1">
    <location>
        <begin position="49"/>
        <end position="68"/>
    </location>
</feature>
<gene>
    <name evidence="3" type="ORF">HNR05_001584</name>
</gene>
<evidence type="ECO:0000313" key="4">
    <source>
        <dbReference type="Proteomes" id="UP000537260"/>
    </source>
</evidence>
<reference evidence="3 4" key="1">
    <citation type="submission" date="2020-07" db="EMBL/GenBank/DDBJ databases">
        <title>Sequencing the genomes of 1000 actinobacteria strains.</title>
        <authorList>
            <person name="Klenk H.-P."/>
        </authorList>
    </citation>
    <scope>NUCLEOTIDE SEQUENCE [LARGE SCALE GENOMIC DNA]</scope>
    <source>
        <strain evidence="3 4">LI1</strain>
    </source>
</reference>
<dbReference type="AlphaFoldDB" id="A0A7Z0J6C6"/>
<evidence type="ECO:0000259" key="2">
    <source>
        <dbReference type="Pfam" id="PF10756"/>
    </source>
</evidence>